<organism evidence="1 2">
    <name type="scientific">Pyxicephalus adspersus</name>
    <name type="common">African bullfrog</name>
    <dbReference type="NCBI Taxonomy" id="30357"/>
    <lineage>
        <taxon>Eukaryota</taxon>
        <taxon>Metazoa</taxon>
        <taxon>Chordata</taxon>
        <taxon>Craniata</taxon>
        <taxon>Vertebrata</taxon>
        <taxon>Euteleostomi</taxon>
        <taxon>Amphibia</taxon>
        <taxon>Batrachia</taxon>
        <taxon>Anura</taxon>
        <taxon>Neobatrachia</taxon>
        <taxon>Ranoidea</taxon>
        <taxon>Pyxicephalidae</taxon>
        <taxon>Pyxicephalinae</taxon>
        <taxon>Pyxicephalus</taxon>
    </lineage>
</organism>
<name>A0AAV3AVI0_PYXAD</name>
<dbReference type="EMBL" id="DYDO01000002">
    <property type="protein sequence ID" value="DBA31915.1"/>
    <property type="molecule type" value="Genomic_DNA"/>
</dbReference>
<evidence type="ECO:0000313" key="1">
    <source>
        <dbReference type="EMBL" id="DBA31915.1"/>
    </source>
</evidence>
<sequence length="81" mass="9593">MNCIHTKPTRALWPHHYKNQCLSNHQAYLVFLALKLRLHSEVVLYIWRSYVHSLPKACSHSFLCYVLRLNMCLRAVKLLIS</sequence>
<dbReference type="Proteomes" id="UP001181693">
    <property type="component" value="Unassembled WGS sequence"/>
</dbReference>
<evidence type="ECO:0000313" key="2">
    <source>
        <dbReference type="Proteomes" id="UP001181693"/>
    </source>
</evidence>
<keyword evidence="2" id="KW-1185">Reference proteome</keyword>
<comment type="caution">
    <text evidence="1">The sequence shown here is derived from an EMBL/GenBank/DDBJ whole genome shotgun (WGS) entry which is preliminary data.</text>
</comment>
<reference evidence="1" key="1">
    <citation type="thesis" date="2020" institute="ProQuest LLC" country="789 East Eisenhower Parkway, Ann Arbor, MI, USA">
        <title>Comparative Genomics and Chromosome Evolution.</title>
        <authorList>
            <person name="Mudd A.B."/>
        </authorList>
    </citation>
    <scope>NUCLEOTIDE SEQUENCE</scope>
    <source>
        <strain evidence="1">1538</strain>
        <tissue evidence="1">Blood</tissue>
    </source>
</reference>
<gene>
    <name evidence="1" type="ORF">GDO54_007672</name>
</gene>
<protein>
    <submittedName>
        <fullName evidence="1">Uncharacterized protein</fullName>
    </submittedName>
</protein>
<dbReference type="AlphaFoldDB" id="A0AAV3AVI0"/>
<proteinExistence type="predicted"/>
<accession>A0AAV3AVI0</accession>